<keyword evidence="3" id="KW-1185">Reference proteome</keyword>
<evidence type="ECO:0000259" key="1">
    <source>
        <dbReference type="Pfam" id="PF05368"/>
    </source>
</evidence>
<dbReference type="Gene3D" id="3.40.50.720">
    <property type="entry name" value="NAD(P)-binding Rossmann-like Domain"/>
    <property type="match status" value="1"/>
</dbReference>
<feature type="domain" description="NmrA-like" evidence="1">
    <location>
        <begin position="6"/>
        <end position="227"/>
    </location>
</feature>
<dbReference type="Pfam" id="PF05368">
    <property type="entry name" value="NmrA"/>
    <property type="match status" value="1"/>
</dbReference>
<dbReference type="EMBL" id="FOQG01000004">
    <property type="protein sequence ID" value="SFI01251.1"/>
    <property type="molecule type" value="Genomic_DNA"/>
</dbReference>
<proteinExistence type="predicted"/>
<dbReference type="AlphaFoldDB" id="A0A1I3ERI3"/>
<protein>
    <submittedName>
        <fullName evidence="2">Uncharacterized conserved protein YbjT, contains NAD(P)-binding and DUF2867 domains</fullName>
    </submittedName>
</protein>
<dbReference type="PANTHER" id="PTHR43162">
    <property type="match status" value="1"/>
</dbReference>
<dbReference type="PANTHER" id="PTHR43162:SF1">
    <property type="entry name" value="PRESTALK A DIFFERENTIATION PROTEIN A"/>
    <property type="match status" value="1"/>
</dbReference>
<sequence length="299" mass="31818">MSVAPILVTGATGNVGAHLLEALVAAGVPVRASAGSDAGLAQLRGKATGPGLPIDPVLLDFTDPATWSAAYEGVERMFLLRPPHLGKPKTQMLPSLEAAKAAGVRHVVLLSLQGAEHNTLFPHAALETWLRASGLTWTFVRASFFMQNLTGTHLSDIRDRDEIVVPAGHGATSFVDAADVAAVAAAALLDPDQHRNRAWTPTGPEALTYTEVARTLSTTLGRPIHYTNPGILRYARHARHTLGMPWGMVAVTTAIYTIARLGRADGLTDDVALVTSRLPVSFETFAAAHAHDWLRPSCR</sequence>
<dbReference type="SUPFAM" id="SSF51735">
    <property type="entry name" value="NAD(P)-binding Rossmann-fold domains"/>
    <property type="match status" value="1"/>
</dbReference>
<dbReference type="InterPro" id="IPR008030">
    <property type="entry name" value="NmrA-like"/>
</dbReference>
<dbReference type="STRING" id="1005945.SAMN05216561_10413"/>
<evidence type="ECO:0000313" key="3">
    <source>
        <dbReference type="Proteomes" id="UP000198649"/>
    </source>
</evidence>
<gene>
    <name evidence="2" type="ORF">SAMN05216561_10413</name>
</gene>
<evidence type="ECO:0000313" key="2">
    <source>
        <dbReference type="EMBL" id="SFI01251.1"/>
    </source>
</evidence>
<dbReference type="Gene3D" id="3.90.25.10">
    <property type="entry name" value="UDP-galactose 4-epimerase, domain 1"/>
    <property type="match status" value="1"/>
</dbReference>
<name>A0A1I3ERI3_9ACTN</name>
<dbReference type="InterPro" id="IPR036291">
    <property type="entry name" value="NAD(P)-bd_dom_sf"/>
</dbReference>
<dbReference type="RefSeq" id="WP_170259224.1">
    <property type="nucleotide sequence ID" value="NZ_BKAF01000019.1"/>
</dbReference>
<organism evidence="2 3">
    <name type="scientific">Nocardioides psychrotolerans</name>
    <dbReference type="NCBI Taxonomy" id="1005945"/>
    <lineage>
        <taxon>Bacteria</taxon>
        <taxon>Bacillati</taxon>
        <taxon>Actinomycetota</taxon>
        <taxon>Actinomycetes</taxon>
        <taxon>Propionibacteriales</taxon>
        <taxon>Nocardioidaceae</taxon>
        <taxon>Nocardioides</taxon>
    </lineage>
</organism>
<dbReference type="Proteomes" id="UP000198649">
    <property type="component" value="Unassembled WGS sequence"/>
</dbReference>
<reference evidence="2 3" key="1">
    <citation type="submission" date="2016-10" db="EMBL/GenBank/DDBJ databases">
        <authorList>
            <person name="de Groot N.N."/>
        </authorList>
    </citation>
    <scope>NUCLEOTIDE SEQUENCE [LARGE SCALE GENOMIC DNA]</scope>
    <source>
        <strain evidence="2 3">CGMCC 1.11156</strain>
    </source>
</reference>
<dbReference type="InterPro" id="IPR051604">
    <property type="entry name" value="Ergot_Alk_Oxidoreductase"/>
</dbReference>
<accession>A0A1I3ERI3</accession>